<gene>
    <name evidence="1" type="ORF">GHNINEIG_00521</name>
</gene>
<reference evidence="1 2" key="1">
    <citation type="submission" date="2018-08" db="EMBL/GenBank/DDBJ databases">
        <title>Horizontal acquisition of hydrogen conversion ability and other habitat adaptations in Hydrogenovibrio crunogenus strains.</title>
        <authorList>
            <person name="Gonnella G."/>
            <person name="Adam N."/>
            <person name="Perner M."/>
        </authorList>
    </citation>
    <scope>NUCLEOTIDE SEQUENCE [LARGE SCALE GENOMIC DNA]</scope>
    <source>
        <strain evidence="1 2">SP-41</strain>
    </source>
</reference>
<accession>A0A4P7NXJ9</accession>
<proteinExistence type="predicted"/>
<dbReference type="OrthoDB" id="5616090at2"/>
<dbReference type="Proteomes" id="UP000296201">
    <property type="component" value="Chromosome"/>
</dbReference>
<sequence length="131" mass="15386">MANSVEPTFMNGLSFTLRPVATELFNMHLLKELLEIRQGKVPSSLVQKYTMSQEQWVEVSNVVILTKLSQFTISKELKLDYVEHLQDVLRAVLDMEGATFEEVHQAIQYYQANVLADWYRRLQKHHTYQLR</sequence>
<protein>
    <submittedName>
        <fullName evidence="1">Uncharacterized protein</fullName>
    </submittedName>
</protein>
<name>A0A4P7NXJ9_9GAMM</name>
<keyword evidence="2" id="KW-1185">Reference proteome</keyword>
<organism evidence="1 2">
    <name type="scientific">Hydrogenovibrio crunogenus</name>
    <dbReference type="NCBI Taxonomy" id="39765"/>
    <lineage>
        <taxon>Bacteria</taxon>
        <taxon>Pseudomonadati</taxon>
        <taxon>Pseudomonadota</taxon>
        <taxon>Gammaproteobacteria</taxon>
        <taxon>Thiotrichales</taxon>
        <taxon>Piscirickettsiaceae</taxon>
        <taxon>Hydrogenovibrio</taxon>
    </lineage>
</organism>
<evidence type="ECO:0000313" key="1">
    <source>
        <dbReference type="EMBL" id="QBZ82491.1"/>
    </source>
</evidence>
<dbReference type="AlphaFoldDB" id="A0A4P7NXJ9"/>
<dbReference type="EMBL" id="CP032096">
    <property type="protein sequence ID" value="QBZ82491.1"/>
    <property type="molecule type" value="Genomic_DNA"/>
</dbReference>
<dbReference type="RefSeq" id="WP_135795198.1">
    <property type="nucleotide sequence ID" value="NZ_CP032096.1"/>
</dbReference>
<evidence type="ECO:0000313" key="2">
    <source>
        <dbReference type="Proteomes" id="UP000296201"/>
    </source>
</evidence>